<dbReference type="EMBL" id="BAAANC010000005">
    <property type="protein sequence ID" value="GAA1559229.1"/>
    <property type="molecule type" value="Genomic_DNA"/>
</dbReference>
<feature type="compositionally biased region" description="Low complexity" evidence="2">
    <location>
        <begin position="174"/>
        <end position="192"/>
    </location>
</feature>
<sequence>MDVDQVAVELYGLRPDEFTAARNRAARAANRAGDARSVAAIMALRKPTLAAWLANYLVRIDPEGVHQLTELGEQLRRAHLSADGAALRRLTPYRHQLVQDLVTTARQRATTDGRTVTAAVADRLTETLDAALVDPGAAQMLRTGQLTSALRHIGFGVVDESGEPAQLAPVQPRVVRTSRSTPSRRSTVAPTRPRADPVRQRRAELGVRAEQAAAEYAGAEADRAEAESLLDAHQHHIADLEATIERLTEDLEQARDRLNRPT</sequence>
<gene>
    <name evidence="3" type="ORF">GCM10009741_75310</name>
</gene>
<organism evidence="3 4">
    <name type="scientific">Kribbella lupini</name>
    <dbReference type="NCBI Taxonomy" id="291602"/>
    <lineage>
        <taxon>Bacteria</taxon>
        <taxon>Bacillati</taxon>
        <taxon>Actinomycetota</taxon>
        <taxon>Actinomycetes</taxon>
        <taxon>Propionibacteriales</taxon>
        <taxon>Kribbellaceae</taxon>
        <taxon>Kribbella</taxon>
    </lineage>
</organism>
<name>A0ABP4NEU8_9ACTN</name>
<proteinExistence type="predicted"/>
<feature type="coiled-coil region" evidence="1">
    <location>
        <begin position="209"/>
        <end position="257"/>
    </location>
</feature>
<evidence type="ECO:0000256" key="1">
    <source>
        <dbReference type="SAM" id="Coils"/>
    </source>
</evidence>
<reference evidence="4" key="1">
    <citation type="journal article" date="2019" name="Int. J. Syst. Evol. Microbiol.">
        <title>The Global Catalogue of Microorganisms (GCM) 10K type strain sequencing project: providing services to taxonomists for standard genome sequencing and annotation.</title>
        <authorList>
            <consortium name="The Broad Institute Genomics Platform"/>
            <consortium name="The Broad Institute Genome Sequencing Center for Infectious Disease"/>
            <person name="Wu L."/>
            <person name="Ma J."/>
        </authorList>
    </citation>
    <scope>NUCLEOTIDE SEQUENCE [LARGE SCALE GENOMIC DNA]</scope>
    <source>
        <strain evidence="4">JCM 14303</strain>
    </source>
</reference>
<evidence type="ECO:0000256" key="2">
    <source>
        <dbReference type="SAM" id="MobiDB-lite"/>
    </source>
</evidence>
<dbReference type="Proteomes" id="UP001500363">
    <property type="component" value="Unassembled WGS sequence"/>
</dbReference>
<evidence type="ECO:0000313" key="4">
    <source>
        <dbReference type="Proteomes" id="UP001500363"/>
    </source>
</evidence>
<feature type="region of interest" description="Disordered" evidence="2">
    <location>
        <begin position="174"/>
        <end position="207"/>
    </location>
</feature>
<keyword evidence="4" id="KW-1185">Reference proteome</keyword>
<keyword evidence="1" id="KW-0175">Coiled coil</keyword>
<protein>
    <recommendedName>
        <fullName evidence="5">Transposase</fullName>
    </recommendedName>
</protein>
<comment type="caution">
    <text evidence="3">The sequence shown here is derived from an EMBL/GenBank/DDBJ whole genome shotgun (WGS) entry which is preliminary data.</text>
</comment>
<evidence type="ECO:0000313" key="3">
    <source>
        <dbReference type="EMBL" id="GAA1559229.1"/>
    </source>
</evidence>
<accession>A0ABP4NEU8</accession>
<feature type="compositionally biased region" description="Basic and acidic residues" evidence="2">
    <location>
        <begin position="193"/>
        <end position="207"/>
    </location>
</feature>
<evidence type="ECO:0008006" key="5">
    <source>
        <dbReference type="Google" id="ProtNLM"/>
    </source>
</evidence>